<feature type="domain" description="DUF4097" evidence="1">
    <location>
        <begin position="46"/>
        <end position="313"/>
    </location>
</feature>
<gene>
    <name evidence="2" type="ORF">SINU_11695</name>
</gene>
<dbReference type="EMBL" id="AFVQ02000164">
    <property type="protein sequence ID" value="KLI01762.1"/>
    <property type="molecule type" value="Genomic_DNA"/>
</dbReference>
<proteinExistence type="predicted"/>
<dbReference type="Pfam" id="PF13349">
    <property type="entry name" value="DUF4097"/>
    <property type="match status" value="1"/>
</dbReference>
<evidence type="ECO:0000313" key="2">
    <source>
        <dbReference type="EMBL" id="KLI01762.1"/>
    </source>
</evidence>
<evidence type="ECO:0000313" key="3">
    <source>
        <dbReference type="Proteomes" id="UP000035553"/>
    </source>
</evidence>
<dbReference type="RefSeq" id="WP_010026505.1">
    <property type="nucleotide sequence ID" value="NZ_AFVQ02000164.1"/>
</dbReference>
<organism evidence="2 3">
    <name type="scientific">Sporolactobacillus inulinus CASD</name>
    <dbReference type="NCBI Taxonomy" id="1069536"/>
    <lineage>
        <taxon>Bacteria</taxon>
        <taxon>Bacillati</taxon>
        <taxon>Bacillota</taxon>
        <taxon>Bacilli</taxon>
        <taxon>Bacillales</taxon>
        <taxon>Sporolactobacillaceae</taxon>
        <taxon>Sporolactobacillus</taxon>
    </lineage>
</organism>
<dbReference type="PANTHER" id="PTHR34094:SF1">
    <property type="entry name" value="PROTEIN FAM185A"/>
    <property type="match status" value="1"/>
</dbReference>
<dbReference type="InterPro" id="IPR025164">
    <property type="entry name" value="Toastrack_DUF4097"/>
</dbReference>
<dbReference type="AlphaFoldDB" id="A0A0U1QLZ4"/>
<dbReference type="Proteomes" id="UP000035553">
    <property type="component" value="Unassembled WGS sequence"/>
</dbReference>
<accession>A0A0U1QLZ4</accession>
<dbReference type="PANTHER" id="PTHR34094">
    <property type="match status" value="1"/>
</dbReference>
<evidence type="ECO:0000259" key="1">
    <source>
        <dbReference type="Pfam" id="PF13349"/>
    </source>
</evidence>
<dbReference type="STRING" id="1069536.SINU_11695"/>
<dbReference type="Gene3D" id="2.160.20.120">
    <property type="match status" value="1"/>
</dbReference>
<reference evidence="2 3" key="1">
    <citation type="journal article" date="2011" name="J. Bacteriol.">
        <title>Draft genome sequence of Sporolactobacillus inulinus strain CASD, an efficient D-lactic acid-producing bacterium with high-concentration lactate tolerance capability.</title>
        <authorList>
            <person name="Yu B."/>
            <person name="Su F."/>
            <person name="Wang L."/>
            <person name="Xu K."/>
            <person name="Zhao B."/>
            <person name="Xu P."/>
        </authorList>
    </citation>
    <scope>NUCLEOTIDE SEQUENCE [LARGE SCALE GENOMIC DNA]</scope>
    <source>
        <strain evidence="2 3">CASD</strain>
    </source>
</reference>
<protein>
    <recommendedName>
        <fullName evidence="1">DUF4097 domain-containing protein</fullName>
    </recommendedName>
</protein>
<sequence length="314" mass="33598">MKKIIYIALALILIGAIGGLIVFQTTDLFQTSKASAQTKTASVNGIKKINVDVSSLDVEVKKTNRDQLSAKVKGWGNKQMIQGVKLAINKEGDALHVTAVRNQSFFTFTIGWSKLIIEVPEQAYNQITVDVGSGDLSIEDLQAGHLSLTSGSGDVTAKNSKSRGNFIVQASSGDIDMQHNQAQNEARVSANSGDLDVSDLTAKSTRLETASGDIDVLRYSGSLIAQANSGDLDIESHQLSGDIDAQVASGDIDINFAQDPDSLSVDYRGGSGEGTVNLDGFLFKEKTDHLIIGQKSDGKYKIRVRTNSGDFNLQ</sequence>
<name>A0A0U1QLZ4_9BACL</name>
<dbReference type="OrthoDB" id="2380881at2"/>
<keyword evidence="3" id="KW-1185">Reference proteome</keyword>
<comment type="caution">
    <text evidence="2">The sequence shown here is derived from an EMBL/GenBank/DDBJ whole genome shotgun (WGS) entry which is preliminary data.</text>
</comment>